<dbReference type="HOGENOM" id="CLU_1652733_0_0_1"/>
<dbReference type="InParanoid" id="A0A0D0DUA2"/>
<organism evidence="1 2">
    <name type="scientific">Paxillus rubicundulus Ve08.2h10</name>
    <dbReference type="NCBI Taxonomy" id="930991"/>
    <lineage>
        <taxon>Eukaryota</taxon>
        <taxon>Fungi</taxon>
        <taxon>Dikarya</taxon>
        <taxon>Basidiomycota</taxon>
        <taxon>Agaricomycotina</taxon>
        <taxon>Agaricomycetes</taxon>
        <taxon>Agaricomycetidae</taxon>
        <taxon>Boletales</taxon>
        <taxon>Paxilineae</taxon>
        <taxon>Paxillaceae</taxon>
        <taxon>Paxillus</taxon>
    </lineage>
</organism>
<keyword evidence="2" id="KW-1185">Reference proteome</keyword>
<name>A0A0D0DUA2_9AGAM</name>
<accession>A0A0D0DUA2</accession>
<reference evidence="2" key="2">
    <citation type="submission" date="2015-01" db="EMBL/GenBank/DDBJ databases">
        <title>Evolutionary Origins and Diversification of the Mycorrhizal Mutualists.</title>
        <authorList>
            <consortium name="DOE Joint Genome Institute"/>
            <consortium name="Mycorrhizal Genomics Consortium"/>
            <person name="Kohler A."/>
            <person name="Kuo A."/>
            <person name="Nagy L.G."/>
            <person name="Floudas D."/>
            <person name="Copeland A."/>
            <person name="Barry K.W."/>
            <person name="Cichocki N."/>
            <person name="Veneault-Fourrey C."/>
            <person name="LaButti K."/>
            <person name="Lindquist E.A."/>
            <person name="Lipzen A."/>
            <person name="Lundell T."/>
            <person name="Morin E."/>
            <person name="Murat C."/>
            <person name="Riley R."/>
            <person name="Ohm R."/>
            <person name="Sun H."/>
            <person name="Tunlid A."/>
            <person name="Henrissat B."/>
            <person name="Grigoriev I.V."/>
            <person name="Hibbett D.S."/>
            <person name="Martin F."/>
        </authorList>
    </citation>
    <scope>NUCLEOTIDE SEQUENCE [LARGE SCALE GENOMIC DNA]</scope>
    <source>
        <strain evidence="2">Ve08.2h10</strain>
    </source>
</reference>
<dbReference type="AlphaFoldDB" id="A0A0D0DUA2"/>
<reference evidence="1 2" key="1">
    <citation type="submission" date="2014-04" db="EMBL/GenBank/DDBJ databases">
        <authorList>
            <consortium name="DOE Joint Genome Institute"/>
            <person name="Kuo A."/>
            <person name="Kohler A."/>
            <person name="Jargeat P."/>
            <person name="Nagy L.G."/>
            <person name="Floudas D."/>
            <person name="Copeland A."/>
            <person name="Barry K.W."/>
            <person name="Cichocki N."/>
            <person name="Veneault-Fourrey C."/>
            <person name="LaButti K."/>
            <person name="Lindquist E.A."/>
            <person name="Lipzen A."/>
            <person name="Lundell T."/>
            <person name="Morin E."/>
            <person name="Murat C."/>
            <person name="Sun H."/>
            <person name="Tunlid A."/>
            <person name="Henrissat B."/>
            <person name="Grigoriev I.V."/>
            <person name="Hibbett D.S."/>
            <person name="Martin F."/>
            <person name="Nordberg H.P."/>
            <person name="Cantor M.N."/>
            <person name="Hua S.X."/>
        </authorList>
    </citation>
    <scope>NUCLEOTIDE SEQUENCE [LARGE SCALE GENOMIC DNA]</scope>
    <source>
        <strain evidence="1 2">Ve08.2h10</strain>
    </source>
</reference>
<sequence length="160" mass="17771">MVPLDTDGRTEVFPTLPVRPRASIKAGASVRQPSETCQTAASTNSKFGVPPHHVKWSFATTYLIVRNVRMILCCPQEPHGADGSGWASFPRHAAVRMGRCGLSSPNFVPSPVQPRQATATCVRTSFDVRLQYIAHGRQMRLLNTPPQIWRYGRYELRVVG</sequence>
<dbReference type="EMBL" id="KN825271">
    <property type="protein sequence ID" value="KIK92511.1"/>
    <property type="molecule type" value="Genomic_DNA"/>
</dbReference>
<proteinExistence type="predicted"/>
<evidence type="ECO:0000313" key="1">
    <source>
        <dbReference type="EMBL" id="KIK92511.1"/>
    </source>
</evidence>
<gene>
    <name evidence="1" type="ORF">PAXRUDRAFT_829879</name>
</gene>
<dbReference type="Proteomes" id="UP000054538">
    <property type="component" value="Unassembled WGS sequence"/>
</dbReference>
<protein>
    <submittedName>
        <fullName evidence="1">Uncharacterized protein</fullName>
    </submittedName>
</protein>
<evidence type="ECO:0000313" key="2">
    <source>
        <dbReference type="Proteomes" id="UP000054538"/>
    </source>
</evidence>